<dbReference type="Pfam" id="PF01494">
    <property type="entry name" value="FAD_binding_3"/>
    <property type="match status" value="1"/>
</dbReference>
<dbReference type="PRINTS" id="PR00420">
    <property type="entry name" value="RNGMNOXGNASE"/>
</dbReference>
<dbReference type="Pfam" id="PF13450">
    <property type="entry name" value="NAD_binding_8"/>
    <property type="match status" value="1"/>
</dbReference>
<gene>
    <name evidence="11" type="ORF">MPPM_5343</name>
</gene>
<evidence type="ECO:0000313" key="12">
    <source>
        <dbReference type="Proteomes" id="UP000218288"/>
    </source>
</evidence>
<dbReference type="PANTHER" id="PTHR42685">
    <property type="entry name" value="GERANYLGERANYL DIPHOSPHATE REDUCTASE"/>
    <property type="match status" value="1"/>
</dbReference>
<dbReference type="NCBIfam" id="TIGR02023">
    <property type="entry name" value="BchP-ChlP"/>
    <property type="match status" value="1"/>
</dbReference>
<evidence type="ECO:0000256" key="7">
    <source>
        <dbReference type="ARBA" id="ARBA00023444"/>
    </source>
</evidence>
<sequence>MAHHDACEIFDVVVVGGGPAGATAAADLAAAGHRVLLLDKAGRIKPCGGAIPPRLIRDFAIPDALLVARIRSARMVAPSARHVDMPVGDGFVGMVDREHFDPYLRERAVLAGAELRDGLFERISRDQMGLATVHYRSGKVGEEQRAQARLVIGADGATSAVGRAEMPGHARMRQVFAYHEIIRRPADAAHDGARCDVYYQGRLSPDFYAWIFPHGETVSVGTGSARKGFSLRGAIRDLRAGTGLDACETIRREGAPIPLKPLRRWDNGRDVLLAGDAAGVVAPASGEGIYYAMLGGRLAAEAAAAFLATGEARALADARKRFMRLHGRVFWILGMMQWVWYRSDALRERFVAICKDRDVQQLTWDAYMNKELVRAKPAAHARIFFKDLAHLFRWVSP</sequence>
<accession>A0A169RJB1</accession>
<dbReference type="AlphaFoldDB" id="A0A169RJB1"/>
<keyword evidence="6" id="KW-0149">Chlorophyll biosynthesis</keyword>
<dbReference type="EMBL" id="AP014809">
    <property type="protein sequence ID" value="BAU93948.1"/>
    <property type="molecule type" value="Genomic_DNA"/>
</dbReference>
<name>A0A169RJB1_9HYPH</name>
<dbReference type="EC" id="1.3.1.83" evidence="2"/>
<keyword evidence="3" id="KW-0602">Photosynthesis</keyword>
<evidence type="ECO:0000313" key="11">
    <source>
        <dbReference type="EMBL" id="BAU93948.1"/>
    </source>
</evidence>
<dbReference type="PANTHER" id="PTHR42685:SF4">
    <property type="entry name" value="GERANYLGERANYL DIPHOSPHATE REDUCTASE, CHLOROPLASTIC"/>
    <property type="match status" value="1"/>
</dbReference>
<evidence type="ECO:0000256" key="1">
    <source>
        <dbReference type="ARBA" id="ARBA00006632"/>
    </source>
</evidence>
<keyword evidence="5" id="KW-0560">Oxidoreductase</keyword>
<reference evidence="11 12" key="1">
    <citation type="journal article" date="2016" name="Genome Announc.">
        <title>Complete Genome Sequence of Methylobacterium populi P-1M, Isolated from Pink-Pigmented Household Biofilm.</title>
        <authorList>
            <person name="Morohoshi T."/>
            <person name="Ikeda T."/>
        </authorList>
    </citation>
    <scope>NUCLEOTIDE SEQUENCE [LARGE SCALE GENOMIC DNA]</scope>
    <source>
        <strain evidence="11 12">P-1M</strain>
    </source>
</reference>
<comment type="catalytic activity">
    <reaction evidence="9">
        <text>phytyl diphosphate + 3 NADP(+) = geranylgeranyl diphosphate + 3 NADPH + 3 H(+)</text>
        <dbReference type="Rhea" id="RHEA:26229"/>
        <dbReference type="ChEBI" id="CHEBI:15378"/>
        <dbReference type="ChEBI" id="CHEBI:57533"/>
        <dbReference type="ChEBI" id="CHEBI:57783"/>
        <dbReference type="ChEBI" id="CHEBI:58349"/>
        <dbReference type="ChEBI" id="CHEBI:75434"/>
        <dbReference type="EC" id="1.3.1.83"/>
    </reaction>
</comment>
<dbReference type="Proteomes" id="UP000218288">
    <property type="component" value="Chromosome"/>
</dbReference>
<proteinExistence type="inferred from homology"/>
<dbReference type="GO" id="GO:0015995">
    <property type="term" value="P:chlorophyll biosynthetic process"/>
    <property type="evidence" value="ECO:0007669"/>
    <property type="project" value="UniProtKB-KW"/>
</dbReference>
<dbReference type="NCBIfam" id="TIGR02032">
    <property type="entry name" value="GG-red-SF"/>
    <property type="match status" value="1"/>
</dbReference>
<dbReference type="GO" id="GO:0071949">
    <property type="term" value="F:FAD binding"/>
    <property type="evidence" value="ECO:0007669"/>
    <property type="project" value="InterPro"/>
</dbReference>
<evidence type="ECO:0000256" key="4">
    <source>
        <dbReference type="ARBA" id="ARBA00022857"/>
    </source>
</evidence>
<evidence type="ECO:0000256" key="8">
    <source>
        <dbReference type="ARBA" id="ARBA00033069"/>
    </source>
</evidence>
<dbReference type="RefSeq" id="WP_096487593.1">
    <property type="nucleotide sequence ID" value="NZ_AP014809.1"/>
</dbReference>
<dbReference type="InterPro" id="IPR011777">
    <property type="entry name" value="Geranylgeranyl_Rdtase_fam"/>
</dbReference>
<comment type="pathway">
    <text evidence="7">Porphyrin-containing compound metabolism.</text>
</comment>
<keyword evidence="4" id="KW-0521">NADP</keyword>
<dbReference type="InterPro" id="IPR050407">
    <property type="entry name" value="Geranylgeranyl_reductase"/>
</dbReference>
<protein>
    <recommendedName>
        <fullName evidence="2">geranylgeranyl diphosphate reductase</fullName>
        <ecNumber evidence="2">1.3.1.83</ecNumber>
    </recommendedName>
    <alternativeName>
        <fullName evidence="8">Geranylgeranyl reductase</fullName>
    </alternativeName>
</protein>
<evidence type="ECO:0000256" key="5">
    <source>
        <dbReference type="ARBA" id="ARBA00023002"/>
    </source>
</evidence>
<dbReference type="SUPFAM" id="SSF51905">
    <property type="entry name" value="FAD/NAD(P)-binding domain"/>
    <property type="match status" value="1"/>
</dbReference>
<evidence type="ECO:0000259" key="10">
    <source>
        <dbReference type="Pfam" id="PF01494"/>
    </source>
</evidence>
<feature type="domain" description="FAD-binding" evidence="10">
    <location>
        <begin position="92"/>
        <end position="308"/>
    </location>
</feature>
<organism evidence="11 12">
    <name type="scientific">Methylorubrum populi</name>
    <dbReference type="NCBI Taxonomy" id="223967"/>
    <lineage>
        <taxon>Bacteria</taxon>
        <taxon>Pseudomonadati</taxon>
        <taxon>Pseudomonadota</taxon>
        <taxon>Alphaproteobacteria</taxon>
        <taxon>Hyphomicrobiales</taxon>
        <taxon>Methylobacteriaceae</taxon>
        <taxon>Methylorubrum</taxon>
    </lineage>
</organism>
<evidence type="ECO:0000256" key="9">
    <source>
        <dbReference type="ARBA" id="ARBA00047837"/>
    </source>
</evidence>
<comment type="similarity">
    <text evidence="1">Belongs to the geranylgeranyl reductase family. ChlP subfamily.</text>
</comment>
<dbReference type="InterPro" id="IPR036188">
    <property type="entry name" value="FAD/NAD-bd_sf"/>
</dbReference>
<dbReference type="InterPro" id="IPR010253">
    <property type="entry name" value="BchP_ChlP_pln/prok"/>
</dbReference>
<evidence type="ECO:0000256" key="2">
    <source>
        <dbReference type="ARBA" id="ARBA00012380"/>
    </source>
</evidence>
<dbReference type="OrthoDB" id="417034at2"/>
<dbReference type="GO" id="GO:0102067">
    <property type="term" value="F:geranylgeranyl diphosphate reductase activity"/>
    <property type="evidence" value="ECO:0007669"/>
    <property type="project" value="UniProtKB-EC"/>
</dbReference>
<dbReference type="GO" id="GO:0015979">
    <property type="term" value="P:photosynthesis"/>
    <property type="evidence" value="ECO:0007669"/>
    <property type="project" value="UniProtKB-KW"/>
</dbReference>
<evidence type="ECO:0000256" key="6">
    <source>
        <dbReference type="ARBA" id="ARBA00023171"/>
    </source>
</evidence>
<evidence type="ECO:0000256" key="3">
    <source>
        <dbReference type="ARBA" id="ARBA00022531"/>
    </source>
</evidence>
<dbReference type="GO" id="GO:0045550">
    <property type="term" value="F:geranylgeranyl reductase activity"/>
    <property type="evidence" value="ECO:0007669"/>
    <property type="project" value="InterPro"/>
</dbReference>
<dbReference type="Gene3D" id="3.50.50.60">
    <property type="entry name" value="FAD/NAD(P)-binding domain"/>
    <property type="match status" value="1"/>
</dbReference>
<dbReference type="InterPro" id="IPR002938">
    <property type="entry name" value="FAD-bd"/>
</dbReference>